<dbReference type="STRING" id="416591.Tlet_0120"/>
<reference evidence="1 2" key="2">
    <citation type="journal article" date="2009" name="Proc. Natl. Acad. Sci. U.S.A.">
        <title>On the chimeric nature, thermophilic origin, and phylogenetic placement of the Thermotogales.</title>
        <authorList>
            <person name="Zhaxybayeva O."/>
            <person name="Swithers K.S."/>
            <person name="Lapierre P."/>
            <person name="Fournier G.P."/>
            <person name="Bickhart D.M."/>
            <person name="DeBoy R.T."/>
            <person name="Nelson K.E."/>
            <person name="Nesbo C.L."/>
            <person name="Doolittle W.F."/>
            <person name="Gogarten J.P."/>
            <person name="Noll K.M."/>
        </authorList>
    </citation>
    <scope>NUCLEOTIDE SEQUENCE [LARGE SCALE GENOMIC DNA]</scope>
    <source>
        <strain evidence="2">ATCC BAA-301 / DSM 14385 / NBRC 107922 / TMO</strain>
    </source>
</reference>
<organism evidence="1 2">
    <name type="scientific">Pseudothermotoga lettingae (strain ATCC BAA-301 / DSM 14385 / NBRC 107922 / TMO)</name>
    <name type="common">Thermotoga lettingae</name>
    <dbReference type="NCBI Taxonomy" id="416591"/>
    <lineage>
        <taxon>Bacteria</taxon>
        <taxon>Thermotogati</taxon>
        <taxon>Thermotogota</taxon>
        <taxon>Thermotogae</taxon>
        <taxon>Thermotogales</taxon>
        <taxon>Thermotogaceae</taxon>
        <taxon>Pseudothermotoga</taxon>
    </lineage>
</organism>
<evidence type="ECO:0000313" key="2">
    <source>
        <dbReference type="Proteomes" id="UP000002016"/>
    </source>
</evidence>
<proteinExistence type="predicted"/>
<dbReference type="OrthoDB" id="9963401at2"/>
<dbReference type="EMBL" id="CP000812">
    <property type="protein sequence ID" value="ABV32690.1"/>
    <property type="molecule type" value="Genomic_DNA"/>
</dbReference>
<dbReference type="Proteomes" id="UP000002016">
    <property type="component" value="Chromosome"/>
</dbReference>
<gene>
    <name evidence="1" type="ordered locus">Tlet_0120</name>
</gene>
<accession>A8F3F6</accession>
<dbReference type="RefSeq" id="WP_012002171.1">
    <property type="nucleotide sequence ID" value="NC_009828.1"/>
</dbReference>
<reference evidence="1 2" key="1">
    <citation type="submission" date="2007-08" db="EMBL/GenBank/DDBJ databases">
        <title>Complete sequence of Thermotoga lettingae TMO.</title>
        <authorList>
            <consortium name="US DOE Joint Genome Institute"/>
            <person name="Copeland A."/>
            <person name="Lucas S."/>
            <person name="Lapidus A."/>
            <person name="Barry K."/>
            <person name="Glavina del Rio T."/>
            <person name="Dalin E."/>
            <person name="Tice H."/>
            <person name="Pitluck S."/>
            <person name="Foster B."/>
            <person name="Bruce D."/>
            <person name="Schmutz J."/>
            <person name="Larimer F."/>
            <person name="Land M."/>
            <person name="Hauser L."/>
            <person name="Kyrpides N."/>
            <person name="Mikhailova N."/>
            <person name="Nelson K."/>
            <person name="Gogarten J.P."/>
            <person name="Noll K."/>
            <person name="Richardson P."/>
        </authorList>
    </citation>
    <scope>NUCLEOTIDE SEQUENCE [LARGE SCALE GENOMIC DNA]</scope>
    <source>
        <strain evidence="2">ATCC BAA-301 / DSM 14385 / NBRC 107922 / TMO</strain>
    </source>
</reference>
<sequence length="141" mass="16941">MQTWMEKYVVNEEERNQLKHLLKNGHLSELEKIFGDDFVQELIDNSEYVEPYGDYEIFKFTDEGVVRLVAISYDKKHGTPYVIEESLIAEDEFGEESVEEFKEMIDSQYLDFEEDLEHDEDIEELVDLDDFEEDDDEDYEW</sequence>
<protein>
    <submittedName>
        <fullName evidence="1">Uncharacterized protein</fullName>
    </submittedName>
</protein>
<dbReference type="HOGENOM" id="CLU_1823685_0_0_0"/>
<keyword evidence="2" id="KW-1185">Reference proteome</keyword>
<dbReference type="AlphaFoldDB" id="A8F3F6"/>
<evidence type="ECO:0000313" key="1">
    <source>
        <dbReference type="EMBL" id="ABV32690.1"/>
    </source>
</evidence>
<dbReference type="KEGG" id="tle:Tlet_0120"/>
<name>A8F3F6_PSELT</name>